<gene>
    <name evidence="1" type="ORF">CSSPTR1EN2_LOCUS1185</name>
</gene>
<keyword evidence="2" id="KW-1185">Reference proteome</keyword>
<dbReference type="Proteomes" id="UP001497512">
    <property type="component" value="Chromosome 1"/>
</dbReference>
<protein>
    <submittedName>
        <fullName evidence="1">Uncharacterized protein</fullName>
    </submittedName>
</protein>
<organism evidence="1 2">
    <name type="scientific">Sphagnum troendelagicum</name>
    <dbReference type="NCBI Taxonomy" id="128251"/>
    <lineage>
        <taxon>Eukaryota</taxon>
        <taxon>Viridiplantae</taxon>
        <taxon>Streptophyta</taxon>
        <taxon>Embryophyta</taxon>
        <taxon>Bryophyta</taxon>
        <taxon>Sphagnophytina</taxon>
        <taxon>Sphagnopsida</taxon>
        <taxon>Sphagnales</taxon>
        <taxon>Sphagnaceae</taxon>
        <taxon>Sphagnum</taxon>
    </lineage>
</organism>
<evidence type="ECO:0000313" key="1">
    <source>
        <dbReference type="EMBL" id="CAK9191027.1"/>
    </source>
</evidence>
<evidence type="ECO:0000313" key="2">
    <source>
        <dbReference type="Proteomes" id="UP001497512"/>
    </source>
</evidence>
<dbReference type="EMBL" id="OZ019893">
    <property type="protein sequence ID" value="CAK9191027.1"/>
    <property type="molecule type" value="Genomic_DNA"/>
</dbReference>
<accession>A0ABP0TAK0</accession>
<name>A0ABP0TAK0_9BRYO</name>
<reference evidence="1 2" key="1">
    <citation type="submission" date="2024-02" db="EMBL/GenBank/DDBJ databases">
        <authorList>
            <consortium name="ELIXIR-Norway"/>
            <consortium name="Elixir Norway"/>
        </authorList>
    </citation>
    <scope>NUCLEOTIDE SEQUENCE [LARGE SCALE GENOMIC DNA]</scope>
</reference>
<proteinExistence type="predicted"/>
<sequence>MALSSLPCPQSYSADLRQGFCALAVHRQRVACLAPCISQRPPSYLRLLLPVISKIAGSRKWLMIHGSSDSCLVLYFSLCDLCAFAPAVALPIGTVEGLVGGWLANGREGRGGGRGKGEWHGCIAKKQKKKKLGVGSKLQRNAVQVYSFSSATCC</sequence>